<sequence length="453" mass="50147">MPFWDDVLSGAIPVVGRWIWAGQRGAPLVVTCGNGAKPPRLGGARQAQPQANPDSNFAQPKKSSEYHRGKLTLSQLAEAPKVPWLDAGKLQVPCRPQRNAARFCILNNANPYAAQQQWRRRRSDSRTAVRARACLATSTAYDLACAQLLTEKLAAPKQPVKRLPASVELPAEATVEDLKKLIAQTSKIGDYNRIGLFDPSTRKTLKNRKARVFDEQNVAAAGEVLVKDLGPQIAWRTVFLIEYLGPILIHVLVVAARPYIYRDAGATAEAMSFTQWLSFGMIVAHFVKRELETLFVHKFSANTMPVFNIFKNSVFYWALSGLLCALSIYHPRSLAARADLPVIDAVGTALYLFAEMGNATVHLYLSSLRSPGGTERQIPSGYGFGLVTCPNYMFEILAWVGIIVASRDWAVAVFISVGAAQMYTWARGKESAYRKEFGDKYKKKRYVILPGLL</sequence>
<evidence type="ECO:0000313" key="21">
    <source>
        <dbReference type="Proteomes" id="UP000245956"/>
    </source>
</evidence>
<accession>A0A2U3EH41</accession>
<evidence type="ECO:0000256" key="13">
    <source>
        <dbReference type="ARBA" id="ARBA00023136"/>
    </source>
</evidence>
<gene>
    <name evidence="20" type="ORF">PCL_09079</name>
</gene>
<evidence type="ECO:0000256" key="1">
    <source>
        <dbReference type="ARBA" id="ARBA00004477"/>
    </source>
</evidence>
<protein>
    <recommendedName>
        <fullName evidence="4">very-long-chain enoyl-CoA reductase</fullName>
        <ecNumber evidence="4">1.3.1.93</ecNumber>
    </recommendedName>
</protein>
<dbReference type="InterPro" id="IPR001104">
    <property type="entry name" value="3-oxo-5_a-steroid_4-DH_C"/>
</dbReference>
<comment type="caution">
    <text evidence="20">The sequence shown here is derived from an EMBL/GenBank/DDBJ whole genome shotgun (WGS) entry which is preliminary data.</text>
</comment>
<reference evidence="20 21" key="1">
    <citation type="journal article" date="2016" name="Front. Microbiol.">
        <title>Genome and transcriptome sequences reveal the specific parasitism of the nematophagous Purpureocillium lilacinum 36-1.</title>
        <authorList>
            <person name="Xie J."/>
            <person name="Li S."/>
            <person name="Mo C."/>
            <person name="Xiao X."/>
            <person name="Peng D."/>
            <person name="Wang G."/>
            <person name="Xiao Y."/>
        </authorList>
    </citation>
    <scope>NUCLEOTIDE SEQUENCE [LARGE SCALE GENOMIC DNA]</scope>
    <source>
        <strain evidence="20 21">36-1</strain>
    </source>
</reference>
<keyword evidence="8" id="KW-0276">Fatty acid metabolism</keyword>
<evidence type="ECO:0000256" key="14">
    <source>
        <dbReference type="ARBA" id="ARBA00023160"/>
    </source>
</evidence>
<feature type="compositionally biased region" description="Polar residues" evidence="17">
    <location>
        <begin position="47"/>
        <end position="58"/>
    </location>
</feature>
<dbReference type="EC" id="1.3.1.93" evidence="4"/>
<dbReference type="GO" id="GO:0005789">
    <property type="term" value="C:endoplasmic reticulum membrane"/>
    <property type="evidence" value="ECO:0007669"/>
    <property type="project" value="UniProtKB-SubCell"/>
</dbReference>
<dbReference type="AlphaFoldDB" id="A0A2U3EH41"/>
<organism evidence="20 21">
    <name type="scientific">Purpureocillium lilacinum</name>
    <name type="common">Paecilomyces lilacinus</name>
    <dbReference type="NCBI Taxonomy" id="33203"/>
    <lineage>
        <taxon>Eukaryota</taxon>
        <taxon>Fungi</taxon>
        <taxon>Dikarya</taxon>
        <taxon>Ascomycota</taxon>
        <taxon>Pezizomycotina</taxon>
        <taxon>Sordariomycetes</taxon>
        <taxon>Hypocreomycetidae</taxon>
        <taxon>Hypocreales</taxon>
        <taxon>Ophiocordycipitaceae</taxon>
        <taxon>Purpureocillium</taxon>
    </lineage>
</organism>
<dbReference type="EMBL" id="LCWV01000004">
    <property type="protein sequence ID" value="PWI73803.1"/>
    <property type="molecule type" value="Genomic_DNA"/>
</dbReference>
<evidence type="ECO:0000313" key="20">
    <source>
        <dbReference type="EMBL" id="PWI73803.1"/>
    </source>
</evidence>
<dbReference type="Gene3D" id="1.20.120.1630">
    <property type="match status" value="1"/>
</dbReference>
<name>A0A2U3EH41_PURLI</name>
<evidence type="ECO:0000256" key="9">
    <source>
        <dbReference type="ARBA" id="ARBA00022857"/>
    </source>
</evidence>
<keyword evidence="10 18" id="KW-1133">Transmembrane helix</keyword>
<keyword evidence="7" id="KW-0256">Endoplasmic reticulum</keyword>
<keyword evidence="12" id="KW-0443">Lipid metabolism</keyword>
<feature type="transmembrane region" description="Helical" evidence="18">
    <location>
        <begin position="342"/>
        <end position="365"/>
    </location>
</feature>
<dbReference type="PROSITE" id="PS50244">
    <property type="entry name" value="S5A_REDUCTASE"/>
    <property type="match status" value="1"/>
</dbReference>
<evidence type="ECO:0000256" key="18">
    <source>
        <dbReference type="SAM" id="Phobius"/>
    </source>
</evidence>
<keyword evidence="5" id="KW-0444">Lipid biosynthesis</keyword>
<comment type="catalytic activity">
    <reaction evidence="15">
        <text>a very-long-chain 2,3-saturated fatty acyl-CoA + NADP(+) = a very-long-chain (2E)-enoyl-CoA + NADPH + H(+)</text>
        <dbReference type="Rhea" id="RHEA:14473"/>
        <dbReference type="ChEBI" id="CHEBI:15378"/>
        <dbReference type="ChEBI" id="CHEBI:57783"/>
        <dbReference type="ChEBI" id="CHEBI:58349"/>
        <dbReference type="ChEBI" id="CHEBI:83724"/>
        <dbReference type="ChEBI" id="CHEBI:83728"/>
        <dbReference type="EC" id="1.3.1.93"/>
    </reaction>
</comment>
<dbReference type="FunFam" id="1.20.120.1630:FF:000010">
    <property type="entry name" value="Steroid alpha reductase family protein"/>
    <property type="match status" value="1"/>
</dbReference>
<dbReference type="InterPro" id="IPR039357">
    <property type="entry name" value="SRD5A/TECR"/>
</dbReference>
<dbReference type="GO" id="GO:0102758">
    <property type="term" value="F:very-long-chain enoyl-CoA reductase activity"/>
    <property type="evidence" value="ECO:0007669"/>
    <property type="project" value="UniProtKB-EC"/>
</dbReference>
<comment type="subcellular location">
    <subcellularLocation>
        <location evidence="1">Endoplasmic reticulum membrane</location>
        <topology evidence="1">Multi-pass membrane protein</topology>
    </subcellularLocation>
</comment>
<evidence type="ECO:0000256" key="5">
    <source>
        <dbReference type="ARBA" id="ARBA00022516"/>
    </source>
</evidence>
<evidence type="ECO:0000256" key="12">
    <source>
        <dbReference type="ARBA" id="ARBA00023098"/>
    </source>
</evidence>
<feature type="domain" description="3-oxo-5-alpha-steroid 4-dehydrogenase C-terminal" evidence="19">
    <location>
        <begin position="302"/>
        <end position="452"/>
    </location>
</feature>
<evidence type="ECO:0000256" key="10">
    <source>
        <dbReference type="ARBA" id="ARBA00022989"/>
    </source>
</evidence>
<comment type="function">
    <text evidence="16">Catalyzes the last of the four reactions of the long-chain fatty acids elongation cycle. This endoplasmic reticulum-bound enzymatic process, allows the addition of 2 carbons to the chain of long- and very long-chain fatty acids/VLCFAs per cycle. This enzyme reduces the trans-2,3-enoyl-CoA fatty acid intermediate to an acyl-CoA that can be further elongated by entering a new cycle of elongation. Thereby, it participates in the production of VLCFAs of different chain lengths that are involved in multiple biological processes as precursors of membrane lipids and lipid mediators.</text>
</comment>
<evidence type="ECO:0000256" key="2">
    <source>
        <dbReference type="ARBA" id="ARBA00005194"/>
    </source>
</evidence>
<keyword evidence="11" id="KW-0560">Oxidoreductase</keyword>
<keyword evidence="14" id="KW-0275">Fatty acid biosynthesis</keyword>
<dbReference type="PANTHER" id="PTHR10556">
    <property type="entry name" value="3-OXO-5-ALPHA-STEROID 4-DEHYDROGENASE"/>
    <property type="match status" value="1"/>
</dbReference>
<dbReference type="Proteomes" id="UP000245956">
    <property type="component" value="Unassembled WGS sequence"/>
</dbReference>
<dbReference type="GO" id="GO:0042761">
    <property type="term" value="P:very long-chain fatty acid biosynthetic process"/>
    <property type="evidence" value="ECO:0007669"/>
    <property type="project" value="TreeGrafter"/>
</dbReference>
<feature type="transmembrane region" description="Helical" evidence="18">
    <location>
        <begin position="314"/>
        <end position="330"/>
    </location>
</feature>
<evidence type="ECO:0000256" key="11">
    <source>
        <dbReference type="ARBA" id="ARBA00023002"/>
    </source>
</evidence>
<comment type="pathway">
    <text evidence="2">Lipid metabolism; fatty acid biosynthesis.</text>
</comment>
<proteinExistence type="inferred from homology"/>
<evidence type="ECO:0000259" key="19">
    <source>
        <dbReference type="Pfam" id="PF02544"/>
    </source>
</evidence>
<evidence type="ECO:0000256" key="7">
    <source>
        <dbReference type="ARBA" id="ARBA00022824"/>
    </source>
</evidence>
<keyword evidence="9" id="KW-0521">NADP</keyword>
<dbReference type="PANTHER" id="PTHR10556:SF28">
    <property type="entry name" value="VERY-LONG-CHAIN ENOYL-COA REDUCTASE"/>
    <property type="match status" value="1"/>
</dbReference>
<feature type="region of interest" description="Disordered" evidence="17">
    <location>
        <begin position="37"/>
        <end position="64"/>
    </location>
</feature>
<evidence type="ECO:0000256" key="15">
    <source>
        <dbReference type="ARBA" id="ARBA00051495"/>
    </source>
</evidence>
<evidence type="ECO:0000256" key="4">
    <source>
        <dbReference type="ARBA" id="ARBA00012530"/>
    </source>
</evidence>
<evidence type="ECO:0000256" key="6">
    <source>
        <dbReference type="ARBA" id="ARBA00022692"/>
    </source>
</evidence>
<keyword evidence="6 18" id="KW-0812">Transmembrane</keyword>
<feature type="transmembrane region" description="Helical" evidence="18">
    <location>
        <begin position="396"/>
        <end position="420"/>
    </location>
</feature>
<comment type="similarity">
    <text evidence="3">Belongs to the steroid 5-alpha reductase family.</text>
</comment>
<evidence type="ECO:0000256" key="8">
    <source>
        <dbReference type="ARBA" id="ARBA00022832"/>
    </source>
</evidence>
<feature type="transmembrane region" description="Helical" evidence="18">
    <location>
        <begin position="233"/>
        <end position="256"/>
    </location>
</feature>
<evidence type="ECO:0000256" key="17">
    <source>
        <dbReference type="SAM" id="MobiDB-lite"/>
    </source>
</evidence>
<evidence type="ECO:0000256" key="16">
    <source>
        <dbReference type="ARBA" id="ARBA00058640"/>
    </source>
</evidence>
<evidence type="ECO:0000256" key="3">
    <source>
        <dbReference type="ARBA" id="ARBA00007742"/>
    </source>
</evidence>
<keyword evidence="13 18" id="KW-0472">Membrane</keyword>
<dbReference type="Pfam" id="PF02544">
    <property type="entry name" value="Steroid_dh"/>
    <property type="match status" value="1"/>
</dbReference>